<dbReference type="Proteomes" id="UP000268229">
    <property type="component" value="Chromosome"/>
</dbReference>
<dbReference type="KEGG" id="nani:NCTC12227_00337"/>
<accession>A0A3S5BV51</accession>
<protein>
    <submittedName>
        <fullName evidence="1">Uncharacterized protein</fullName>
    </submittedName>
</protein>
<reference evidence="1 2" key="1">
    <citation type="submission" date="2018-12" db="EMBL/GenBank/DDBJ databases">
        <authorList>
            <consortium name="Pathogen Informatics"/>
        </authorList>
    </citation>
    <scope>NUCLEOTIDE SEQUENCE [LARGE SCALE GENOMIC DNA]</scope>
    <source>
        <strain evidence="1 2">NCTC12227</strain>
    </source>
</reference>
<proteinExistence type="predicted"/>
<dbReference type="AlphaFoldDB" id="A0A3S5BV51"/>
<keyword evidence="2" id="KW-1185">Reference proteome</keyword>
<dbReference type="EMBL" id="LR134516">
    <property type="protein sequence ID" value="VEJ20628.1"/>
    <property type="molecule type" value="Genomic_DNA"/>
</dbReference>
<evidence type="ECO:0000313" key="1">
    <source>
        <dbReference type="EMBL" id="VEJ20628.1"/>
    </source>
</evidence>
<organism evidence="1 2">
    <name type="scientific">Neisseria animaloris</name>
    <dbReference type="NCBI Taxonomy" id="326522"/>
    <lineage>
        <taxon>Bacteria</taxon>
        <taxon>Pseudomonadati</taxon>
        <taxon>Pseudomonadota</taxon>
        <taxon>Betaproteobacteria</taxon>
        <taxon>Neisseriales</taxon>
        <taxon>Neisseriaceae</taxon>
        <taxon>Neisseria</taxon>
    </lineage>
</organism>
<gene>
    <name evidence="1" type="ORF">NCTC12227_00337</name>
</gene>
<sequence>MRRLIDERGVTTDKVYAAAKPLLFKDKTWAFCKVKKS</sequence>
<evidence type="ECO:0000313" key="2">
    <source>
        <dbReference type="Proteomes" id="UP000268229"/>
    </source>
</evidence>
<name>A0A3S5BV51_9NEIS</name>